<dbReference type="InterPro" id="IPR004838">
    <property type="entry name" value="NHTrfase_class1_PyrdxlP-BS"/>
</dbReference>
<comment type="caution">
    <text evidence="5">The sequence shown here is derived from an EMBL/GenBank/DDBJ whole genome shotgun (WGS) entry which is preliminary data.</text>
</comment>
<dbReference type="InterPro" id="IPR015422">
    <property type="entry name" value="PyrdxlP-dep_Trfase_small"/>
</dbReference>
<dbReference type="InterPro" id="IPR015421">
    <property type="entry name" value="PyrdxlP-dep_Trfase_major"/>
</dbReference>
<dbReference type="Pfam" id="PF00155">
    <property type="entry name" value="Aminotran_1_2"/>
    <property type="match status" value="1"/>
</dbReference>
<dbReference type="AlphaFoldDB" id="A0AAV5NYC8"/>
<accession>A0AAV5NYC8</accession>
<dbReference type="EC" id="2.6.1.-" evidence="3"/>
<dbReference type="Proteomes" id="UP001156690">
    <property type="component" value="Unassembled WGS sequence"/>
</dbReference>
<dbReference type="InterPro" id="IPR015424">
    <property type="entry name" value="PyrdxlP-dep_Trfase"/>
</dbReference>
<dbReference type="SUPFAM" id="SSF53383">
    <property type="entry name" value="PLP-dependent transferases"/>
    <property type="match status" value="1"/>
</dbReference>
<name>A0AAV5NYC8_9VIBR</name>
<evidence type="ECO:0000256" key="3">
    <source>
        <dbReference type="RuleBase" id="RU000481"/>
    </source>
</evidence>
<dbReference type="GO" id="GO:0030170">
    <property type="term" value="F:pyridoxal phosphate binding"/>
    <property type="evidence" value="ECO:0007669"/>
    <property type="project" value="InterPro"/>
</dbReference>
<evidence type="ECO:0000259" key="4">
    <source>
        <dbReference type="Pfam" id="PF00155"/>
    </source>
</evidence>
<organism evidence="5 6">
    <name type="scientific">Vibrio penaeicida</name>
    <dbReference type="NCBI Taxonomy" id="104609"/>
    <lineage>
        <taxon>Bacteria</taxon>
        <taxon>Pseudomonadati</taxon>
        <taxon>Pseudomonadota</taxon>
        <taxon>Gammaproteobacteria</taxon>
        <taxon>Vibrionales</taxon>
        <taxon>Vibrionaceae</taxon>
        <taxon>Vibrio</taxon>
    </lineage>
</organism>
<evidence type="ECO:0000313" key="6">
    <source>
        <dbReference type="Proteomes" id="UP001156690"/>
    </source>
</evidence>
<dbReference type="Gene3D" id="3.90.1150.10">
    <property type="entry name" value="Aspartate Aminotransferase, domain 1"/>
    <property type="match status" value="1"/>
</dbReference>
<evidence type="ECO:0000256" key="2">
    <source>
        <dbReference type="ARBA" id="ARBA00022898"/>
    </source>
</evidence>
<dbReference type="PANTHER" id="PTHR42885:SF1">
    <property type="entry name" value="THREONINE-PHOSPHATE DECARBOXYLASE"/>
    <property type="match status" value="1"/>
</dbReference>
<comment type="similarity">
    <text evidence="3">Belongs to the class-I pyridoxal-phosphate-dependent aminotransferase family.</text>
</comment>
<keyword evidence="6" id="KW-1185">Reference proteome</keyword>
<keyword evidence="3" id="KW-0808">Transferase</keyword>
<proteinExistence type="inferred from homology"/>
<feature type="domain" description="Aminotransferase class I/classII large" evidence="4">
    <location>
        <begin position="99"/>
        <end position="318"/>
    </location>
</feature>
<dbReference type="RefSeq" id="WP_126610120.1">
    <property type="nucleotide sequence ID" value="NZ_AP025145.1"/>
</dbReference>
<dbReference type="EMBL" id="BSNX01000075">
    <property type="protein sequence ID" value="GLQ75711.1"/>
    <property type="molecule type" value="Genomic_DNA"/>
</dbReference>
<dbReference type="GO" id="GO:0008483">
    <property type="term" value="F:transaminase activity"/>
    <property type="evidence" value="ECO:0007669"/>
    <property type="project" value="UniProtKB-KW"/>
</dbReference>
<keyword evidence="3" id="KW-0032">Aminotransferase</keyword>
<comment type="cofactor">
    <cofactor evidence="1 3">
        <name>pyridoxal 5'-phosphate</name>
        <dbReference type="ChEBI" id="CHEBI:597326"/>
    </cofactor>
</comment>
<evidence type="ECO:0000313" key="5">
    <source>
        <dbReference type="EMBL" id="GLQ75711.1"/>
    </source>
</evidence>
<gene>
    <name evidence="5" type="primary">cobC</name>
    <name evidence="5" type="ORF">GCM10007932_50740</name>
</gene>
<dbReference type="CDD" id="cd00609">
    <property type="entry name" value="AAT_like"/>
    <property type="match status" value="1"/>
</dbReference>
<dbReference type="PROSITE" id="PS00105">
    <property type="entry name" value="AA_TRANSFER_CLASS_1"/>
    <property type="match status" value="1"/>
</dbReference>
<evidence type="ECO:0000256" key="1">
    <source>
        <dbReference type="ARBA" id="ARBA00001933"/>
    </source>
</evidence>
<reference evidence="6" key="1">
    <citation type="journal article" date="2019" name="Int. J. Syst. Evol. Microbiol.">
        <title>The Global Catalogue of Microorganisms (GCM) 10K type strain sequencing project: providing services to taxonomists for standard genome sequencing and annotation.</title>
        <authorList>
            <consortium name="The Broad Institute Genomics Platform"/>
            <consortium name="The Broad Institute Genome Sequencing Center for Infectious Disease"/>
            <person name="Wu L."/>
            <person name="Ma J."/>
        </authorList>
    </citation>
    <scope>NUCLEOTIDE SEQUENCE [LARGE SCALE GENOMIC DNA]</scope>
    <source>
        <strain evidence="6">NBRC 15640</strain>
    </source>
</reference>
<dbReference type="InterPro" id="IPR004839">
    <property type="entry name" value="Aminotransferase_I/II_large"/>
</dbReference>
<sequence length="353" mass="39974">MIHHGGKLLEFSARFDIPVEDWLDLSTGVSPYTYPVSDIPTNVWNRLPEDEDGLIEAAQRYYQSPHLLPIAGSQAGIQLLPSLLCEHRVLDKASTLPMFSTKALRVLLPKVGYKEHQHAWQQCVAKGFAELSFYDGKPDEQSIANCDVLLVINPNNPQGIKFAPRIIQSWLSALPEHGCLVVDEAFMDMTPDHSALTLYPQGVPSNLFVFRSVGKFFGLAGMRLGFLFASADWLAKVQSRLGPWTVPGPTRYVAKQALLDQKWQKNNREQLMSDGKKMRTLLSVFFQEIEGQTLFHTVKCAEAEKRHMQLAERGILVRLCDEGDALRFGLPREQSQWLRLEDTLRDIWSNLSR</sequence>
<dbReference type="Gene3D" id="3.40.640.10">
    <property type="entry name" value="Type I PLP-dependent aspartate aminotransferase-like (Major domain)"/>
    <property type="match status" value="1"/>
</dbReference>
<protein>
    <recommendedName>
        <fullName evidence="3">Aminotransferase</fullName>
        <ecNumber evidence="3">2.6.1.-</ecNumber>
    </recommendedName>
</protein>
<dbReference type="PANTHER" id="PTHR42885">
    <property type="entry name" value="HISTIDINOL-PHOSPHATE AMINOTRANSFERASE-RELATED"/>
    <property type="match status" value="1"/>
</dbReference>
<keyword evidence="2" id="KW-0663">Pyridoxal phosphate</keyword>